<dbReference type="EMBL" id="MN732867">
    <property type="protein sequence ID" value="QGZ16256.1"/>
    <property type="molecule type" value="Genomic_DNA"/>
</dbReference>
<name>A0A6B9JB65_9CAUD</name>
<accession>A0A6B9JB65</accession>
<proteinExistence type="predicted"/>
<dbReference type="Proteomes" id="UP000433183">
    <property type="component" value="Segment"/>
</dbReference>
<organism evidence="1 2">
    <name type="scientific">Erwinia phage Hena1</name>
    <dbReference type="NCBI Taxonomy" id="2678601"/>
    <lineage>
        <taxon>Viruses</taxon>
        <taxon>Duplodnaviria</taxon>
        <taxon>Heunggongvirae</taxon>
        <taxon>Uroviricota</taxon>
        <taxon>Caudoviricetes</taxon>
        <taxon>Vequintavirinae</taxon>
        <taxon>Henunavirus</taxon>
        <taxon>Henunavirus hena1</taxon>
    </lineage>
</organism>
<gene>
    <name evidence="1" type="ORF">Hena1_00800</name>
</gene>
<evidence type="ECO:0000313" key="1">
    <source>
        <dbReference type="EMBL" id="QGZ16256.1"/>
    </source>
</evidence>
<keyword evidence="2" id="KW-1185">Reference proteome</keyword>
<reference evidence="1 2" key="1">
    <citation type="submission" date="2019-11" db="EMBL/GenBank/DDBJ databases">
        <title>Characterization of a new Erwinia amylovora bacteriophage.</title>
        <authorList>
            <person name="Valentovich L.N."/>
            <person name="Akhremchuk A.E."/>
            <person name="Besarab N.V."/>
            <person name="Lagonenko A.L."/>
        </authorList>
    </citation>
    <scope>NUCLEOTIDE SEQUENCE [LARGE SCALE GENOMIC DNA]</scope>
</reference>
<evidence type="ECO:0000313" key="2">
    <source>
        <dbReference type="Proteomes" id="UP000433183"/>
    </source>
</evidence>
<sequence length="72" mass="7802">MAFDSGLSDLGKAFIRDNPPLMSLLYDVNCLPEVIVTLQNPARRATMLTAVIAFALGSGHNDPNSLLKKETQ</sequence>
<protein>
    <submittedName>
        <fullName evidence="1">Uncharacterized protein</fullName>
    </submittedName>
</protein>